<dbReference type="SMART" id="SM00155">
    <property type="entry name" value="PLDc"/>
    <property type="match status" value="2"/>
</dbReference>
<dbReference type="PROSITE" id="PS50035">
    <property type="entry name" value="PLD"/>
    <property type="match status" value="2"/>
</dbReference>
<dbReference type="InterPro" id="IPR025202">
    <property type="entry name" value="PLD-like_dom"/>
</dbReference>
<proteinExistence type="predicted"/>
<dbReference type="STRING" id="1121869.SAMN03084138_01286"/>
<protein>
    <submittedName>
        <fullName evidence="2">Phosphatidylserine/phosphatidylglycerophosphate/cardiolipin synthase</fullName>
    </submittedName>
</protein>
<dbReference type="Proteomes" id="UP000182692">
    <property type="component" value="Unassembled WGS sequence"/>
</dbReference>
<reference evidence="2 3" key="1">
    <citation type="submission" date="2016-10" db="EMBL/GenBank/DDBJ databases">
        <authorList>
            <person name="de Groot N.N."/>
        </authorList>
    </citation>
    <scope>NUCLEOTIDE SEQUENCE [LARGE SCALE GENOMIC DNA]</scope>
    <source>
        <strain evidence="2 3">DSM 15893</strain>
    </source>
</reference>
<dbReference type="InterPro" id="IPR001736">
    <property type="entry name" value="PLipase_D/transphosphatidylase"/>
</dbReference>
<dbReference type="PANTHER" id="PTHR21248:SF12">
    <property type="entry name" value="CARDIOLIPIN SYNTHASE C"/>
    <property type="match status" value="1"/>
</dbReference>
<dbReference type="CDD" id="cd09113">
    <property type="entry name" value="PLDc_ymdC_like_2"/>
    <property type="match status" value="1"/>
</dbReference>
<dbReference type="CDD" id="cd09111">
    <property type="entry name" value="PLDc_ymdC_like_1"/>
    <property type="match status" value="1"/>
</dbReference>
<evidence type="ECO:0000313" key="2">
    <source>
        <dbReference type="EMBL" id="SFP07782.1"/>
    </source>
</evidence>
<accession>A0A1I5MDW6</accession>
<dbReference type="Gene3D" id="3.30.870.10">
    <property type="entry name" value="Endonuclease Chain A"/>
    <property type="match status" value="2"/>
</dbReference>
<dbReference type="PANTHER" id="PTHR21248">
    <property type="entry name" value="CARDIOLIPIN SYNTHASE"/>
    <property type="match status" value="1"/>
</dbReference>
<dbReference type="GO" id="GO:0030572">
    <property type="term" value="F:phosphatidyltransferase activity"/>
    <property type="evidence" value="ECO:0007669"/>
    <property type="project" value="UniProtKB-ARBA"/>
</dbReference>
<feature type="domain" description="PLD phosphodiesterase" evidence="1">
    <location>
        <begin position="424"/>
        <end position="447"/>
    </location>
</feature>
<evidence type="ECO:0000259" key="1">
    <source>
        <dbReference type="PROSITE" id="PS50035"/>
    </source>
</evidence>
<gene>
    <name evidence="2" type="ORF">SAMN03084138_01286</name>
</gene>
<organism evidence="2 3">
    <name type="scientific">Enterovibrio norvegicus DSM 15893</name>
    <dbReference type="NCBI Taxonomy" id="1121869"/>
    <lineage>
        <taxon>Bacteria</taxon>
        <taxon>Pseudomonadati</taxon>
        <taxon>Pseudomonadota</taxon>
        <taxon>Gammaproteobacteria</taxon>
        <taxon>Vibrionales</taxon>
        <taxon>Vibrionaceae</taxon>
        <taxon>Enterovibrio</taxon>
    </lineage>
</organism>
<dbReference type="AlphaFoldDB" id="A0A1I5MDW6"/>
<evidence type="ECO:0000313" key="3">
    <source>
        <dbReference type="Proteomes" id="UP000182692"/>
    </source>
</evidence>
<dbReference type="OrthoDB" id="9814092at2"/>
<sequence length="512" mass="57870">MPAMQSMKTLLLSSALLLMGCDTPRDSVPVSQFDHCANQPSKARKPLSTYLAPYEDMLSTKTGVYVLEQGAEAMMSRAWLTESAETSLDIQYFIFSVDNIGLIASDMLVQAAERGVKVRVLVDDLMIEARGDELLMLAGHENIEIKIYNPNVNIGKNLTQKIKVLLTDFHGLNQRMHNKIFVVDNQVAITGGRNIADEYFGFDHTYNFRDRDVFLAGKEVTTLTTSFEEYWKHPLSVSIEKLFPKEQVPLNPDFSRLHAYACNTDNFHPEIRAQIDQVPETFRELEAQGKFRFIDDVEYVYDEPGKNDKSAFLGGGSVTKTKLVELADTAKKQILIQTPYLVTTTQDRQFLKQLVDRGISIKILTNSLASNDNLEAFSGYQRDRSDLLATGVEIYEFKPDAKVRQRVMTEHMFKRLPSQPIFGLHAKTMTIDDHTTVIGTYNLDPRSANLNTESITIIKSAEITKDVSHAMNVELAPENAWRITEDFNPDSTVSTSKQLKVKLRRVVPKDIL</sequence>
<dbReference type="Pfam" id="PF13091">
    <property type="entry name" value="PLDc_2"/>
    <property type="match status" value="2"/>
</dbReference>
<dbReference type="SUPFAM" id="SSF56024">
    <property type="entry name" value="Phospholipase D/nuclease"/>
    <property type="match status" value="2"/>
</dbReference>
<dbReference type="EMBL" id="FOWR01000007">
    <property type="protein sequence ID" value="SFP07782.1"/>
    <property type="molecule type" value="Genomic_DNA"/>
</dbReference>
<feature type="domain" description="PLD phosphodiesterase" evidence="1">
    <location>
        <begin position="172"/>
        <end position="199"/>
    </location>
</feature>
<dbReference type="GO" id="GO:0032049">
    <property type="term" value="P:cardiolipin biosynthetic process"/>
    <property type="evidence" value="ECO:0007669"/>
    <property type="project" value="UniProtKB-ARBA"/>
</dbReference>
<name>A0A1I5MDW6_9GAMM</name>